<keyword evidence="5 10" id="KW-0269">Exonuclease</keyword>
<dbReference type="Pfam" id="PF17768">
    <property type="entry name" value="RecJ_OB"/>
    <property type="match status" value="1"/>
</dbReference>
<keyword evidence="3" id="KW-0540">Nuclease</keyword>
<sequence length="571" mass="63020">MLWTYKPFPAEEVGNLSRTAGVSPVLAELLLRNGLGEPAAAASFLRPALAELNDPFLLHNVEAGAARLRKAIDAGEDIVVLGDYDVDGVSSTALLVSILRRFGSKPRFVVPRRMEDGYGLSRSAIDRALEQGKPQLFIALDCGTNSHDEVAYLVSQGIEVMVVDHHRSKEKPLDQGLLINPHVHGRAGDEAWHNLCTVGLVFKLAHGLLKLLRAENHPVAHSIKLRDYLDLAAMGTVADLVPLTGENRILARYGLRILQGCERPGVRALMQIAGVKPDHGVNPVDISFRLGPRINASGRLADAALSVELMLSDDEQFCNETAQQLDVFNRERQEIERHITEEAEKMIERDFADWPGIVLFGENWHPGVVGIVAGRVTRKYNRPCVVLGNEGEFAKGSGRSINGVNLVEVLGSCCEQLTSWGGHPMAVGVSLEKVHLETFRARFADAVRTAAGGDLIDPILTLSAWLTPDQINEQLMDDLESLQPFGQGNPEPIFGVRGVVLRSRPDVFKQAHFRFNFDDSRGRRLFGVAWKMATRLPPTGVPLDFAVELAWNHFNDRKLLQLELVDWRVSE</sequence>
<evidence type="ECO:0000256" key="3">
    <source>
        <dbReference type="ARBA" id="ARBA00022722"/>
    </source>
</evidence>
<name>A0A556QNI1_9BACT</name>
<organism evidence="10 11">
    <name type="scientific">Rariglobus hedericola</name>
    <dbReference type="NCBI Taxonomy" id="2597822"/>
    <lineage>
        <taxon>Bacteria</taxon>
        <taxon>Pseudomonadati</taxon>
        <taxon>Verrucomicrobiota</taxon>
        <taxon>Opitutia</taxon>
        <taxon>Opitutales</taxon>
        <taxon>Opitutaceae</taxon>
        <taxon>Rariglobus</taxon>
    </lineage>
</organism>
<evidence type="ECO:0000256" key="1">
    <source>
        <dbReference type="ARBA" id="ARBA00005915"/>
    </source>
</evidence>
<dbReference type="PANTHER" id="PTHR30255">
    <property type="entry name" value="SINGLE-STRANDED-DNA-SPECIFIC EXONUCLEASE RECJ"/>
    <property type="match status" value="1"/>
</dbReference>
<evidence type="ECO:0000256" key="2">
    <source>
        <dbReference type="ARBA" id="ARBA00019841"/>
    </source>
</evidence>
<evidence type="ECO:0000259" key="8">
    <source>
        <dbReference type="Pfam" id="PF02272"/>
    </source>
</evidence>
<dbReference type="AlphaFoldDB" id="A0A556QNI1"/>
<dbReference type="InterPro" id="IPR003156">
    <property type="entry name" value="DHHA1_dom"/>
</dbReference>
<dbReference type="InterPro" id="IPR041122">
    <property type="entry name" value="RecJ_OB"/>
</dbReference>
<feature type="domain" description="DHHA1" evidence="8">
    <location>
        <begin position="357"/>
        <end position="447"/>
    </location>
</feature>
<dbReference type="GO" id="GO:0003676">
    <property type="term" value="F:nucleic acid binding"/>
    <property type="evidence" value="ECO:0007669"/>
    <property type="project" value="InterPro"/>
</dbReference>
<dbReference type="InterPro" id="IPR051673">
    <property type="entry name" value="SSDNA_exonuclease_RecJ"/>
</dbReference>
<dbReference type="OrthoDB" id="9809852at2"/>
<feature type="domain" description="DDH" evidence="7">
    <location>
        <begin position="78"/>
        <end position="236"/>
    </location>
</feature>
<dbReference type="NCBIfam" id="TIGR00644">
    <property type="entry name" value="recJ"/>
    <property type="match status" value="1"/>
</dbReference>
<comment type="similarity">
    <text evidence="1">Belongs to the RecJ family.</text>
</comment>
<evidence type="ECO:0000256" key="4">
    <source>
        <dbReference type="ARBA" id="ARBA00022801"/>
    </source>
</evidence>
<dbReference type="InterPro" id="IPR038763">
    <property type="entry name" value="DHH_sf"/>
</dbReference>
<dbReference type="InterPro" id="IPR001667">
    <property type="entry name" value="DDH_dom"/>
</dbReference>
<keyword evidence="6" id="KW-0175">Coiled coil</keyword>
<keyword evidence="11" id="KW-1185">Reference proteome</keyword>
<dbReference type="Pfam" id="PF01368">
    <property type="entry name" value="DHH"/>
    <property type="match status" value="1"/>
</dbReference>
<proteinExistence type="inferred from homology"/>
<reference evidence="10 11" key="1">
    <citation type="submission" date="2019-07" db="EMBL/GenBank/DDBJ databases">
        <title>Description of 53C-WASEF.</title>
        <authorList>
            <person name="Pitt A."/>
            <person name="Hahn M.W."/>
        </authorList>
    </citation>
    <scope>NUCLEOTIDE SEQUENCE [LARGE SCALE GENOMIC DNA]</scope>
    <source>
        <strain evidence="10 11">53C-WASEF</strain>
    </source>
</reference>
<feature type="domain" description="RecJ OB" evidence="9">
    <location>
        <begin position="465"/>
        <end position="566"/>
    </location>
</feature>
<keyword evidence="4" id="KW-0378">Hydrolase</keyword>
<comment type="caution">
    <text evidence="10">The sequence shown here is derived from an EMBL/GenBank/DDBJ whole genome shotgun (WGS) entry which is preliminary data.</text>
</comment>
<evidence type="ECO:0000256" key="5">
    <source>
        <dbReference type="ARBA" id="ARBA00022839"/>
    </source>
</evidence>
<dbReference type="Gene3D" id="3.90.1640.30">
    <property type="match status" value="1"/>
</dbReference>
<dbReference type="GO" id="GO:0008409">
    <property type="term" value="F:5'-3' exonuclease activity"/>
    <property type="evidence" value="ECO:0007669"/>
    <property type="project" value="InterPro"/>
</dbReference>
<protein>
    <recommendedName>
        <fullName evidence="2">Single-stranded-DNA-specific exonuclease RecJ</fullName>
    </recommendedName>
</protein>
<evidence type="ECO:0000259" key="9">
    <source>
        <dbReference type="Pfam" id="PF17768"/>
    </source>
</evidence>
<evidence type="ECO:0000259" key="7">
    <source>
        <dbReference type="Pfam" id="PF01368"/>
    </source>
</evidence>
<dbReference type="SUPFAM" id="SSF64182">
    <property type="entry name" value="DHH phosphoesterases"/>
    <property type="match status" value="1"/>
</dbReference>
<dbReference type="EMBL" id="VMBG01000001">
    <property type="protein sequence ID" value="TSJ78201.1"/>
    <property type="molecule type" value="Genomic_DNA"/>
</dbReference>
<evidence type="ECO:0000313" key="10">
    <source>
        <dbReference type="EMBL" id="TSJ78201.1"/>
    </source>
</evidence>
<accession>A0A556QNI1</accession>
<dbReference type="InterPro" id="IPR004610">
    <property type="entry name" value="RecJ"/>
</dbReference>
<evidence type="ECO:0000256" key="6">
    <source>
        <dbReference type="SAM" id="Coils"/>
    </source>
</evidence>
<dbReference type="GO" id="GO:0006281">
    <property type="term" value="P:DNA repair"/>
    <property type="evidence" value="ECO:0007669"/>
    <property type="project" value="InterPro"/>
</dbReference>
<dbReference type="Proteomes" id="UP000315648">
    <property type="component" value="Unassembled WGS sequence"/>
</dbReference>
<dbReference type="PANTHER" id="PTHR30255:SF2">
    <property type="entry name" value="SINGLE-STRANDED-DNA-SPECIFIC EXONUCLEASE RECJ"/>
    <property type="match status" value="1"/>
</dbReference>
<dbReference type="GO" id="GO:0006310">
    <property type="term" value="P:DNA recombination"/>
    <property type="evidence" value="ECO:0007669"/>
    <property type="project" value="InterPro"/>
</dbReference>
<dbReference type="Pfam" id="PF02272">
    <property type="entry name" value="DHHA1"/>
    <property type="match status" value="1"/>
</dbReference>
<gene>
    <name evidence="10" type="primary">recJ</name>
    <name evidence="10" type="ORF">FPL22_02520</name>
</gene>
<evidence type="ECO:0000313" key="11">
    <source>
        <dbReference type="Proteomes" id="UP000315648"/>
    </source>
</evidence>
<feature type="coiled-coil region" evidence="6">
    <location>
        <begin position="318"/>
        <end position="345"/>
    </location>
</feature>
<dbReference type="Gene3D" id="3.10.310.30">
    <property type="match status" value="1"/>
</dbReference>